<reference evidence="1 2" key="1">
    <citation type="journal article" date="2018" name="Sci. Rep.">
        <title>Genomic signatures of local adaptation to the degree of environmental predictability in rotifers.</title>
        <authorList>
            <person name="Franch-Gras L."/>
            <person name="Hahn C."/>
            <person name="Garcia-Roger E.M."/>
            <person name="Carmona M.J."/>
            <person name="Serra M."/>
            <person name="Gomez A."/>
        </authorList>
    </citation>
    <scope>NUCLEOTIDE SEQUENCE [LARGE SCALE GENOMIC DNA]</scope>
    <source>
        <strain evidence="1">HYR1</strain>
    </source>
</reference>
<dbReference type="AlphaFoldDB" id="A0A3M7S687"/>
<organism evidence="1 2">
    <name type="scientific">Brachionus plicatilis</name>
    <name type="common">Marine rotifer</name>
    <name type="synonym">Brachionus muelleri</name>
    <dbReference type="NCBI Taxonomy" id="10195"/>
    <lineage>
        <taxon>Eukaryota</taxon>
        <taxon>Metazoa</taxon>
        <taxon>Spiralia</taxon>
        <taxon>Gnathifera</taxon>
        <taxon>Rotifera</taxon>
        <taxon>Eurotatoria</taxon>
        <taxon>Monogononta</taxon>
        <taxon>Pseudotrocha</taxon>
        <taxon>Ploima</taxon>
        <taxon>Brachionidae</taxon>
        <taxon>Brachionus</taxon>
    </lineage>
</organism>
<accession>A0A3M7S687</accession>
<sequence>MILKKKSQFFKLTTLKLNRLHYTKKFSTVLRQFFSQVMSSYSTNTAEKLILLVLNIMKFNDTVILSLGTFLGRILNIFEMGKTTAYCD</sequence>
<keyword evidence="2" id="KW-1185">Reference proteome</keyword>
<comment type="caution">
    <text evidence="1">The sequence shown here is derived from an EMBL/GenBank/DDBJ whole genome shotgun (WGS) entry which is preliminary data.</text>
</comment>
<protein>
    <submittedName>
        <fullName evidence="1">Uncharacterized protein</fullName>
    </submittedName>
</protein>
<gene>
    <name evidence="1" type="ORF">BpHYR1_005299</name>
</gene>
<name>A0A3M7S687_BRAPC</name>
<evidence type="ECO:0000313" key="2">
    <source>
        <dbReference type="Proteomes" id="UP000276133"/>
    </source>
</evidence>
<evidence type="ECO:0000313" key="1">
    <source>
        <dbReference type="EMBL" id="RNA31155.1"/>
    </source>
</evidence>
<proteinExistence type="predicted"/>
<dbReference type="EMBL" id="REGN01001980">
    <property type="protein sequence ID" value="RNA31155.1"/>
    <property type="molecule type" value="Genomic_DNA"/>
</dbReference>
<dbReference type="Proteomes" id="UP000276133">
    <property type="component" value="Unassembled WGS sequence"/>
</dbReference>